<dbReference type="GO" id="GO:0032259">
    <property type="term" value="P:methylation"/>
    <property type="evidence" value="ECO:0007669"/>
    <property type="project" value="UniProtKB-KW"/>
</dbReference>
<feature type="compositionally biased region" description="Basic and acidic residues" evidence="11">
    <location>
        <begin position="593"/>
        <end position="603"/>
    </location>
</feature>
<gene>
    <name evidence="17" type="ORF">K457DRAFT_278060</name>
</gene>
<keyword evidence="4" id="KW-0158">Chromosome</keyword>
<dbReference type="EC" id="2.1.1.359" evidence="3"/>
<accession>A0A197K8B5</accession>
<dbReference type="Pfam" id="PF17907">
    <property type="entry name" value="AWS"/>
    <property type="match status" value="1"/>
</dbReference>
<reference evidence="17 18" key="1">
    <citation type="submission" date="2016-05" db="EMBL/GenBank/DDBJ databases">
        <title>Genome sequencing reveals origins of a unique bacterial endosymbiosis in the earliest lineages of terrestrial Fungi.</title>
        <authorList>
            <consortium name="DOE Joint Genome Institute"/>
            <person name="Uehling J."/>
            <person name="Gryganskyi A."/>
            <person name="Hameed K."/>
            <person name="Tschaplinski T."/>
            <person name="Misztal P."/>
            <person name="Wu S."/>
            <person name="Desiro A."/>
            <person name="Vande Pol N."/>
            <person name="Du Z.-Y."/>
            <person name="Zienkiewicz A."/>
            <person name="Zienkiewicz K."/>
            <person name="Morin E."/>
            <person name="Tisserant E."/>
            <person name="Splivallo R."/>
            <person name="Hainaut M."/>
            <person name="Henrissat B."/>
            <person name="Ohm R."/>
            <person name="Kuo A."/>
            <person name="Yan J."/>
            <person name="Lipzen A."/>
            <person name="Nolan M."/>
            <person name="Labutti K."/>
            <person name="Barry K."/>
            <person name="Goldstein A."/>
            <person name="Labbe J."/>
            <person name="Schadt C."/>
            <person name="Tuskan G."/>
            <person name="Grigoriev I."/>
            <person name="Martin F."/>
            <person name="Vilgalys R."/>
            <person name="Bonito G."/>
        </authorList>
    </citation>
    <scope>NUCLEOTIDE SEQUENCE [LARGE SCALE GENOMIC DNA]</scope>
    <source>
        <strain evidence="17 18">AG-77</strain>
    </source>
</reference>
<dbReference type="Pfam" id="PF00397">
    <property type="entry name" value="WW"/>
    <property type="match status" value="1"/>
</dbReference>
<keyword evidence="18" id="KW-1185">Reference proteome</keyword>
<dbReference type="InterPro" id="IPR001214">
    <property type="entry name" value="SET_dom"/>
</dbReference>
<evidence type="ECO:0000259" key="16">
    <source>
        <dbReference type="PROSITE" id="PS51215"/>
    </source>
</evidence>
<dbReference type="InterPro" id="IPR038190">
    <property type="entry name" value="SRI_sf"/>
</dbReference>
<feature type="compositionally biased region" description="Polar residues" evidence="11">
    <location>
        <begin position="784"/>
        <end position="793"/>
    </location>
</feature>
<dbReference type="InterPro" id="IPR044437">
    <property type="entry name" value="SETD2/Set2_SET"/>
</dbReference>
<sequence>MDEGADGPDRLLQSNTESRPRVVSRDSQKVDSRRNSSSPWRSNGRASGYNQNNDDDDDDEEIRIDDDDEEEDFYRRSRSRRNIRVSSSRSRSRSRSLSRSRSASPPPPPPPPPAPVGPPSIKNLPSVVEEATKGYQTIQDNIYKGANTGNSPVDDCLPCQCKFNPHVDPRWKACGPDCINRNLLVECIEDDCPCGSYCLNRRFQMRQNARVDVVRTEKKGFGLRAKEDLPTGSFVMEYIGEVLPYANFVKRTREYSNAGVEHFYFMSLQSDEVIDATKKGCLARFINHSCNPNCHLEKWVVGSKLRIGIFTIKPVQNGEELTFDYQFERYGVEAQKCYCGWPNCTGYIGGNKRTSAMRMNSFNDLVEDEDADEIELGDEIVLSIPKKNKVRDGDYEDSYESRLTQGIDDPALVERLARVMFMKPKVQKSKRLLAKLMATTERACLRRFLVLHGLVILKSWLRHFKDEEDIVMGIMFVLPRIPLLSRNAIEDSQIEEAVQEVAEGPESPSKGMAQAVLAEWKELKSVYRIPKAKKTPVATPSEAVSTPNSDSVGIFSPTERDIGTNSPADVASNLGKRPSRFDESDAVFGGAGAEKRSRFDEHPNQTTVPTYDAGSTPTQYMTAFNQQPQEQERASDPVALGPNDTFTGAETYGGDHHDLEYERREYYRQAEYRKEEYYDRPHGPSYPRSESFGSSGNYEPPQGRAQESERYETYRSDRDRDRDRERDRERERERERYRDYYYEDYERDREREGRGLPRRDRRDKVPRQPLEFDLRGREPRQRSPPASTITDGNAVQPAVQPVVQSVVQPVVQPVVEAGSVSGAQQDLKEVTPLEPVMAVVATPSDEPLQRTSEATVETVAQPSQAVSAGEDVTQSSNKDSGPQSSGPNDYDRPSRARDYDDDEDRYSRRHSSSSHHYPPSRRYSPSQFPHPRYFARHPPSYRSSNRHSGPSASALPGLPPHWRKASDTEGRIYYYNEITRETQWDAPKMEPVETPPPPPPPPAPPVHPYYQEAGPIPPTQPMSMPMYSIAAPSNTRTPVEQTPFAFTSPIPRPSVSRSASKKGMSEKDLKAAISATVVKNLAKYKIKLGSTEAFKKHARRMTHLIADKEMRYKAFRSGQLSEISTSMKTKIHKFVKDYMAKLFKKQPLEDQRSRSSIVELVYGKKSADPHTIFHGTDTTAIPPVVAAAIGLQLGGAGMSSMVTVSSTVSGSSSSPAAAAAATAAGKAAGSGQQGGLNYGDVDVDDEEDVKYGDDDEDDDVGRRRWHCRRTLCICLRLFFFFPVLLLFFFLLLFCISPFFITLL</sequence>
<dbReference type="GO" id="GO:0005634">
    <property type="term" value="C:nucleus"/>
    <property type="evidence" value="ECO:0007669"/>
    <property type="project" value="UniProtKB-SubCell"/>
</dbReference>
<feature type="region of interest" description="Disordered" evidence="11">
    <location>
        <begin position="1"/>
        <end position="124"/>
    </location>
</feature>
<dbReference type="SMART" id="SM00508">
    <property type="entry name" value="PostSET"/>
    <property type="match status" value="1"/>
</dbReference>
<dbReference type="PANTHER" id="PTHR46711">
    <property type="entry name" value="HISTONE-LYSINE N-METHYLTRANSFERASE SETD2"/>
    <property type="match status" value="1"/>
</dbReference>
<feature type="compositionally biased region" description="Basic and acidic residues" evidence="11">
    <location>
        <begin position="18"/>
        <end position="34"/>
    </location>
</feature>
<dbReference type="SUPFAM" id="SSF51045">
    <property type="entry name" value="WW domain"/>
    <property type="match status" value="1"/>
</dbReference>
<dbReference type="InterPro" id="IPR013257">
    <property type="entry name" value="SRI"/>
</dbReference>
<dbReference type="PROSITE" id="PS50020">
    <property type="entry name" value="WW_DOMAIN_2"/>
    <property type="match status" value="1"/>
</dbReference>
<dbReference type="InterPro" id="IPR006560">
    <property type="entry name" value="AWS_dom"/>
</dbReference>
<evidence type="ECO:0000256" key="8">
    <source>
        <dbReference type="ARBA" id="ARBA00023015"/>
    </source>
</evidence>
<dbReference type="Gene3D" id="1.10.1740.100">
    <property type="entry name" value="Set2, Rpb1 interacting domain"/>
    <property type="match status" value="1"/>
</dbReference>
<feature type="compositionally biased region" description="Polar residues" evidence="11">
    <location>
        <begin position="542"/>
        <end position="551"/>
    </location>
</feature>
<evidence type="ECO:0000256" key="12">
    <source>
        <dbReference type="SAM" id="Phobius"/>
    </source>
</evidence>
<dbReference type="Gene3D" id="2.170.270.10">
    <property type="entry name" value="SET domain"/>
    <property type="match status" value="1"/>
</dbReference>
<feature type="compositionally biased region" description="Acidic residues" evidence="11">
    <location>
        <begin position="53"/>
        <end position="72"/>
    </location>
</feature>
<dbReference type="STRING" id="1314771.A0A197K8B5"/>
<name>A0A197K8B5_9FUNG</name>
<feature type="domain" description="AWS" evidence="16">
    <location>
        <begin position="154"/>
        <end position="207"/>
    </location>
</feature>
<feature type="region of interest" description="Disordered" evidence="11">
    <location>
        <begin position="1228"/>
        <end position="1259"/>
    </location>
</feature>
<feature type="compositionally biased region" description="Low complexity" evidence="11">
    <location>
        <begin position="35"/>
        <end position="45"/>
    </location>
</feature>
<dbReference type="PROSITE" id="PS51215">
    <property type="entry name" value="AWS"/>
    <property type="match status" value="1"/>
</dbReference>
<evidence type="ECO:0000256" key="1">
    <source>
        <dbReference type="ARBA" id="ARBA00004123"/>
    </source>
</evidence>
<dbReference type="SMART" id="SM00317">
    <property type="entry name" value="SET"/>
    <property type="match status" value="1"/>
</dbReference>
<keyword evidence="12" id="KW-0472">Membrane</keyword>
<evidence type="ECO:0000256" key="4">
    <source>
        <dbReference type="ARBA" id="ARBA00022454"/>
    </source>
</evidence>
<feature type="domain" description="WW" evidence="13">
    <location>
        <begin position="956"/>
        <end position="989"/>
    </location>
</feature>
<evidence type="ECO:0000259" key="13">
    <source>
        <dbReference type="PROSITE" id="PS50020"/>
    </source>
</evidence>
<dbReference type="PROSITE" id="PS50280">
    <property type="entry name" value="SET"/>
    <property type="match status" value="1"/>
</dbReference>
<evidence type="ECO:0000256" key="5">
    <source>
        <dbReference type="ARBA" id="ARBA00022603"/>
    </source>
</evidence>
<dbReference type="Gene3D" id="2.20.70.10">
    <property type="match status" value="1"/>
</dbReference>
<dbReference type="GO" id="GO:0140955">
    <property type="term" value="F:histone H3K36 trimethyltransferase activity"/>
    <property type="evidence" value="ECO:0007669"/>
    <property type="project" value="UniProtKB-EC"/>
</dbReference>
<organism evidence="17 18">
    <name type="scientific">Linnemannia elongata AG-77</name>
    <dbReference type="NCBI Taxonomy" id="1314771"/>
    <lineage>
        <taxon>Eukaryota</taxon>
        <taxon>Fungi</taxon>
        <taxon>Fungi incertae sedis</taxon>
        <taxon>Mucoromycota</taxon>
        <taxon>Mortierellomycotina</taxon>
        <taxon>Mortierellomycetes</taxon>
        <taxon>Mortierellales</taxon>
        <taxon>Mortierellaceae</taxon>
        <taxon>Linnemannia</taxon>
    </lineage>
</organism>
<dbReference type="Pfam" id="PF08236">
    <property type="entry name" value="SRI"/>
    <property type="match status" value="1"/>
</dbReference>
<keyword evidence="12" id="KW-1133">Transmembrane helix</keyword>
<dbReference type="InterPro" id="IPR001202">
    <property type="entry name" value="WW_dom"/>
</dbReference>
<evidence type="ECO:0000256" key="11">
    <source>
        <dbReference type="SAM" id="MobiDB-lite"/>
    </source>
</evidence>
<feature type="compositionally biased region" description="Pro residues" evidence="11">
    <location>
        <begin position="993"/>
        <end position="1007"/>
    </location>
</feature>
<feature type="compositionally biased region" description="Polar residues" evidence="11">
    <location>
        <begin position="941"/>
        <end position="951"/>
    </location>
</feature>
<dbReference type="Proteomes" id="UP000078512">
    <property type="component" value="Unassembled WGS sequence"/>
</dbReference>
<feature type="region of interest" description="Disordered" evidence="11">
    <location>
        <begin position="1043"/>
        <end position="1063"/>
    </location>
</feature>
<evidence type="ECO:0000256" key="9">
    <source>
        <dbReference type="ARBA" id="ARBA00023163"/>
    </source>
</evidence>
<feature type="compositionally biased region" description="Acidic residues" evidence="11">
    <location>
        <begin position="1241"/>
        <end position="1259"/>
    </location>
</feature>
<keyword evidence="6" id="KW-0808">Transferase</keyword>
<feature type="compositionally biased region" description="Polar residues" evidence="11">
    <location>
        <begin position="849"/>
        <end position="887"/>
    </location>
</feature>
<feature type="compositionally biased region" description="Basic and acidic residues" evidence="11">
    <location>
        <begin position="889"/>
        <end position="898"/>
    </location>
</feature>
<dbReference type="SMART" id="SM00570">
    <property type="entry name" value="AWS"/>
    <property type="match status" value="1"/>
</dbReference>
<protein>
    <recommendedName>
        <fullName evidence="3">[histone H3]-lysine(36) N-trimethyltransferase</fullName>
        <ecNumber evidence="3">2.1.1.359</ecNumber>
    </recommendedName>
</protein>
<evidence type="ECO:0000256" key="6">
    <source>
        <dbReference type="ARBA" id="ARBA00022679"/>
    </source>
</evidence>
<dbReference type="SMART" id="SM00456">
    <property type="entry name" value="WW"/>
    <property type="match status" value="1"/>
</dbReference>
<dbReference type="PROSITE" id="PS50868">
    <property type="entry name" value="POST_SET"/>
    <property type="match status" value="1"/>
</dbReference>
<dbReference type="InterPro" id="IPR003616">
    <property type="entry name" value="Post-SET_dom"/>
</dbReference>
<feature type="compositionally biased region" description="Basic and acidic residues" evidence="11">
    <location>
        <begin position="706"/>
        <end position="781"/>
    </location>
</feature>
<dbReference type="EMBL" id="KV442023">
    <property type="protein sequence ID" value="OAQ32941.1"/>
    <property type="molecule type" value="Genomic_DNA"/>
</dbReference>
<comment type="subcellular location">
    <subcellularLocation>
        <location evidence="2">Chromosome</location>
    </subcellularLocation>
    <subcellularLocation>
        <location evidence="1">Nucleus</location>
    </subcellularLocation>
</comment>
<evidence type="ECO:0000256" key="7">
    <source>
        <dbReference type="ARBA" id="ARBA00022691"/>
    </source>
</evidence>
<dbReference type="PANTHER" id="PTHR46711:SF1">
    <property type="entry name" value="HISTONE-LYSINE N-METHYLTRANSFERASE SETD2"/>
    <property type="match status" value="1"/>
</dbReference>
<feature type="region of interest" description="Disordered" evidence="11">
    <location>
        <begin position="538"/>
        <end position="796"/>
    </location>
</feature>
<dbReference type="GO" id="GO:0006355">
    <property type="term" value="P:regulation of DNA-templated transcription"/>
    <property type="evidence" value="ECO:0007669"/>
    <property type="project" value="InterPro"/>
</dbReference>
<feature type="compositionally biased region" description="Basic and acidic residues" evidence="11">
    <location>
        <begin position="653"/>
        <end position="682"/>
    </location>
</feature>
<dbReference type="InterPro" id="IPR036020">
    <property type="entry name" value="WW_dom_sf"/>
</dbReference>
<dbReference type="InterPro" id="IPR042294">
    <property type="entry name" value="SETD2_animal"/>
</dbReference>
<dbReference type="Pfam" id="PF00856">
    <property type="entry name" value="SET"/>
    <property type="match status" value="1"/>
</dbReference>
<evidence type="ECO:0000259" key="15">
    <source>
        <dbReference type="PROSITE" id="PS50868"/>
    </source>
</evidence>
<keyword evidence="5" id="KW-0489">Methyltransferase</keyword>
<evidence type="ECO:0000259" key="14">
    <source>
        <dbReference type="PROSITE" id="PS50280"/>
    </source>
</evidence>
<dbReference type="CDD" id="cd00201">
    <property type="entry name" value="WW"/>
    <property type="match status" value="1"/>
</dbReference>
<evidence type="ECO:0000256" key="3">
    <source>
        <dbReference type="ARBA" id="ARBA00012178"/>
    </source>
</evidence>
<keyword evidence="7" id="KW-0949">S-adenosyl-L-methionine</keyword>
<dbReference type="OrthoDB" id="422362at2759"/>
<dbReference type="SUPFAM" id="SSF82199">
    <property type="entry name" value="SET domain"/>
    <property type="match status" value="1"/>
</dbReference>
<evidence type="ECO:0000313" key="17">
    <source>
        <dbReference type="EMBL" id="OAQ32941.1"/>
    </source>
</evidence>
<evidence type="ECO:0000313" key="18">
    <source>
        <dbReference type="Proteomes" id="UP000078512"/>
    </source>
</evidence>
<feature type="compositionally biased region" description="Low complexity" evidence="11">
    <location>
        <begin position="914"/>
        <end position="926"/>
    </location>
</feature>
<feature type="domain" description="SET" evidence="14">
    <location>
        <begin position="209"/>
        <end position="326"/>
    </location>
</feature>
<feature type="region of interest" description="Disordered" evidence="11">
    <location>
        <begin position="840"/>
        <end position="968"/>
    </location>
</feature>
<proteinExistence type="predicted"/>
<keyword evidence="8" id="KW-0805">Transcription regulation</keyword>
<keyword evidence="9" id="KW-0804">Transcription</keyword>
<dbReference type="CDD" id="cd19172">
    <property type="entry name" value="SET_SETD2"/>
    <property type="match status" value="1"/>
</dbReference>
<feature type="compositionally biased region" description="Pro residues" evidence="11">
    <location>
        <begin position="104"/>
        <end position="118"/>
    </location>
</feature>
<feature type="region of interest" description="Disordered" evidence="11">
    <location>
        <begin position="983"/>
        <end position="1009"/>
    </location>
</feature>
<dbReference type="InterPro" id="IPR046341">
    <property type="entry name" value="SET_dom_sf"/>
</dbReference>
<evidence type="ECO:0000256" key="10">
    <source>
        <dbReference type="ARBA" id="ARBA00023242"/>
    </source>
</evidence>
<evidence type="ECO:0000256" key="2">
    <source>
        <dbReference type="ARBA" id="ARBA00004286"/>
    </source>
</evidence>
<keyword evidence="12" id="KW-0812">Transmembrane</keyword>
<feature type="compositionally biased region" description="Polar residues" evidence="11">
    <location>
        <begin position="604"/>
        <end position="629"/>
    </location>
</feature>
<dbReference type="GO" id="GO:0005694">
    <property type="term" value="C:chromosome"/>
    <property type="evidence" value="ECO:0007669"/>
    <property type="project" value="UniProtKB-SubCell"/>
</dbReference>
<feature type="domain" description="Post-SET" evidence="15">
    <location>
        <begin position="333"/>
        <end position="349"/>
    </location>
</feature>
<keyword evidence="10" id="KW-0539">Nucleus</keyword>
<feature type="transmembrane region" description="Helical" evidence="12">
    <location>
        <begin position="1277"/>
        <end position="1300"/>
    </location>
</feature>